<dbReference type="PANTHER" id="PTHR46391">
    <property type="entry name" value="BASIC LEUCINE ZIPPER 34"/>
    <property type="match status" value="1"/>
</dbReference>
<dbReference type="AlphaFoldDB" id="A0A8K0IUX0"/>
<dbReference type="InterPro" id="IPR004827">
    <property type="entry name" value="bZIP"/>
</dbReference>
<feature type="region of interest" description="Disordered" evidence="6">
    <location>
        <begin position="82"/>
        <end position="153"/>
    </location>
</feature>
<dbReference type="OrthoDB" id="1435597at2759"/>
<feature type="region of interest" description="Disordered" evidence="6">
    <location>
        <begin position="1"/>
        <end position="34"/>
    </location>
</feature>
<dbReference type="GO" id="GO:0005634">
    <property type="term" value="C:nucleus"/>
    <property type="evidence" value="ECO:0007669"/>
    <property type="project" value="UniProtKB-SubCell"/>
</dbReference>
<feature type="domain" description="BZIP" evidence="7">
    <location>
        <begin position="158"/>
        <end position="214"/>
    </location>
</feature>
<evidence type="ECO:0000256" key="4">
    <source>
        <dbReference type="ARBA" id="ARBA00023242"/>
    </source>
</evidence>
<accession>A0A8K0IUX0</accession>
<dbReference type="PROSITE" id="PS00036">
    <property type="entry name" value="BZIP_BASIC"/>
    <property type="match status" value="1"/>
</dbReference>
<dbReference type="FunFam" id="1.20.5.170:FF:000057">
    <property type="entry name" value="Basic leucine zipper 61"/>
    <property type="match status" value="1"/>
</dbReference>
<dbReference type="GO" id="GO:0003677">
    <property type="term" value="F:DNA binding"/>
    <property type="evidence" value="ECO:0007669"/>
    <property type="project" value="TreeGrafter"/>
</dbReference>
<keyword evidence="2" id="KW-0805">Transcription regulation</keyword>
<comment type="function">
    <text evidence="5">Transcription regulator.</text>
</comment>
<evidence type="ECO:0000256" key="3">
    <source>
        <dbReference type="ARBA" id="ARBA00023163"/>
    </source>
</evidence>
<dbReference type="GO" id="GO:0045893">
    <property type="term" value="P:positive regulation of DNA-templated transcription"/>
    <property type="evidence" value="ECO:0007669"/>
    <property type="project" value="TreeGrafter"/>
</dbReference>
<comment type="subcellular location">
    <subcellularLocation>
        <location evidence="1">Nucleus</location>
    </subcellularLocation>
</comment>
<evidence type="ECO:0000313" key="9">
    <source>
        <dbReference type="Proteomes" id="UP000797356"/>
    </source>
</evidence>
<keyword evidence="3" id="KW-0804">Transcription</keyword>
<feature type="compositionally biased region" description="Pro residues" evidence="6">
    <location>
        <begin position="1"/>
        <end position="16"/>
    </location>
</feature>
<gene>
    <name evidence="8" type="ORF">COCNU_14G003960</name>
</gene>
<evidence type="ECO:0000256" key="5">
    <source>
        <dbReference type="ARBA" id="ARBA00059304"/>
    </source>
</evidence>
<dbReference type="CDD" id="cd14703">
    <property type="entry name" value="bZIP_plant_RF2"/>
    <property type="match status" value="1"/>
</dbReference>
<evidence type="ECO:0000313" key="8">
    <source>
        <dbReference type="EMBL" id="KAG1367928.1"/>
    </source>
</evidence>
<keyword evidence="9" id="KW-1185">Reference proteome</keyword>
<name>A0A8K0IUX0_COCNU</name>
<dbReference type="InterPro" id="IPR052483">
    <property type="entry name" value="bZIP_transcription_regulators"/>
</dbReference>
<reference evidence="8" key="2">
    <citation type="submission" date="2019-07" db="EMBL/GenBank/DDBJ databases">
        <authorList>
            <person name="Yang Y."/>
            <person name="Bocs S."/>
            <person name="Baudouin L."/>
        </authorList>
    </citation>
    <scope>NUCLEOTIDE SEQUENCE</scope>
    <source>
        <tissue evidence="8">Spear leaf of Hainan Tall coconut</tissue>
    </source>
</reference>
<dbReference type="GO" id="GO:0003700">
    <property type="term" value="F:DNA-binding transcription factor activity"/>
    <property type="evidence" value="ECO:0007669"/>
    <property type="project" value="InterPro"/>
</dbReference>
<dbReference type="Pfam" id="PF00170">
    <property type="entry name" value="bZIP_1"/>
    <property type="match status" value="1"/>
</dbReference>
<reference evidence="8" key="1">
    <citation type="journal article" date="2017" name="Gigascience">
        <title>The genome draft of coconut (Cocos nucifera).</title>
        <authorList>
            <person name="Xiao Y."/>
            <person name="Xu P."/>
            <person name="Fan H."/>
            <person name="Baudouin L."/>
            <person name="Xia W."/>
            <person name="Bocs S."/>
            <person name="Xu J."/>
            <person name="Li Q."/>
            <person name="Guo A."/>
            <person name="Zhou L."/>
            <person name="Li J."/>
            <person name="Wu Y."/>
            <person name="Ma Z."/>
            <person name="Armero A."/>
            <person name="Issali A.E."/>
            <person name="Liu N."/>
            <person name="Peng M."/>
            <person name="Yang Y."/>
        </authorList>
    </citation>
    <scope>NUCLEOTIDE SEQUENCE</scope>
    <source>
        <tissue evidence="8">Spear leaf of Hainan Tall coconut</tissue>
    </source>
</reference>
<dbReference type="SMART" id="SM00338">
    <property type="entry name" value="BRLZ"/>
    <property type="match status" value="1"/>
</dbReference>
<keyword evidence="4" id="KW-0539">Nucleus</keyword>
<evidence type="ECO:0000256" key="2">
    <source>
        <dbReference type="ARBA" id="ARBA00023015"/>
    </source>
</evidence>
<sequence>MAQLPPKIPTTMPPTWPNCGHQRPPASAIPFLPTPSQPSWVDEFLDFSSAKRSSHRRSASDSITFVEAAATAEFDRLDDDQLMSMFPDDIPPPSSSSAGAALPVSSSNPSTPSDHNSIRDDKPTAMIESAEEAQSACKAEPLAPGQARPAAGPELIVDPKRVKRILANRQSAQRSRVRKLQYISELERSVTTLQTEVSALSPRVAFLDHQRSVLTVGNSHLRQRIAALAQDKIFKDGEFPRLISPEFG</sequence>
<dbReference type="EMBL" id="CM017885">
    <property type="protein sequence ID" value="KAG1367928.1"/>
    <property type="molecule type" value="Genomic_DNA"/>
</dbReference>
<dbReference type="InterPro" id="IPR046347">
    <property type="entry name" value="bZIP_sf"/>
</dbReference>
<evidence type="ECO:0000256" key="1">
    <source>
        <dbReference type="ARBA" id="ARBA00004123"/>
    </source>
</evidence>
<dbReference type="PROSITE" id="PS50217">
    <property type="entry name" value="BZIP"/>
    <property type="match status" value="1"/>
</dbReference>
<dbReference type="PANTHER" id="PTHR46391:SF20">
    <property type="entry name" value="BASIC LEUCINE ZIPPER 61"/>
    <property type="match status" value="1"/>
</dbReference>
<comment type="caution">
    <text evidence="8">The sequence shown here is derived from an EMBL/GenBank/DDBJ whole genome shotgun (WGS) entry which is preliminary data.</text>
</comment>
<dbReference type="Proteomes" id="UP000797356">
    <property type="component" value="Chromosome 14"/>
</dbReference>
<feature type="compositionally biased region" description="Low complexity" evidence="6">
    <location>
        <begin position="95"/>
        <end position="107"/>
    </location>
</feature>
<dbReference type="SUPFAM" id="SSF57959">
    <property type="entry name" value="Leucine zipper domain"/>
    <property type="match status" value="1"/>
</dbReference>
<proteinExistence type="predicted"/>
<dbReference type="InterPro" id="IPR044759">
    <property type="entry name" value="bZIP_RF2"/>
</dbReference>
<dbReference type="Gene3D" id="1.20.5.170">
    <property type="match status" value="1"/>
</dbReference>
<organism evidence="8 9">
    <name type="scientific">Cocos nucifera</name>
    <name type="common">Coconut palm</name>
    <dbReference type="NCBI Taxonomy" id="13894"/>
    <lineage>
        <taxon>Eukaryota</taxon>
        <taxon>Viridiplantae</taxon>
        <taxon>Streptophyta</taxon>
        <taxon>Embryophyta</taxon>
        <taxon>Tracheophyta</taxon>
        <taxon>Spermatophyta</taxon>
        <taxon>Magnoliopsida</taxon>
        <taxon>Liliopsida</taxon>
        <taxon>Arecaceae</taxon>
        <taxon>Arecoideae</taxon>
        <taxon>Cocoseae</taxon>
        <taxon>Attaleinae</taxon>
        <taxon>Cocos</taxon>
    </lineage>
</organism>
<protein>
    <submittedName>
        <fullName evidence="8">Basic leucine zipper 61</fullName>
    </submittedName>
</protein>
<evidence type="ECO:0000259" key="7">
    <source>
        <dbReference type="PROSITE" id="PS50217"/>
    </source>
</evidence>
<evidence type="ECO:0000256" key="6">
    <source>
        <dbReference type="SAM" id="MobiDB-lite"/>
    </source>
</evidence>